<dbReference type="Proteomes" id="UP000736335">
    <property type="component" value="Unassembled WGS sequence"/>
</dbReference>
<protein>
    <recommendedName>
        <fullName evidence="1">DUF6593 domain-containing protein</fullName>
    </recommendedName>
</protein>
<dbReference type="InterPro" id="IPR046528">
    <property type="entry name" value="DUF6593"/>
</dbReference>
<comment type="caution">
    <text evidence="2">The sequence shown here is derived from an EMBL/GenBank/DDBJ whole genome shotgun (WGS) entry which is preliminary data.</text>
</comment>
<evidence type="ECO:0000313" key="2">
    <source>
        <dbReference type="EMBL" id="KAF9793480.1"/>
    </source>
</evidence>
<proteinExistence type="predicted"/>
<keyword evidence="3" id="KW-1185">Reference proteome</keyword>
<sequence>MATKLILTKNSPLDTTLVDEASGAVVYEIETEGSFFNKTTVIRKPLTGRPGERVPHTSTEVARIQWKAWSPDKVTYCGREMEIGEFMPKAGFFSSDYLITANGTEYRWSCTSGPQVTVNFDARSSRGLG</sequence>
<name>A0A9P6HSA1_9AGAM</name>
<reference evidence="2" key="2">
    <citation type="submission" date="2020-11" db="EMBL/GenBank/DDBJ databases">
        <authorList>
            <consortium name="DOE Joint Genome Institute"/>
            <person name="Kuo A."/>
            <person name="Miyauchi S."/>
            <person name="Kiss E."/>
            <person name="Drula E."/>
            <person name="Kohler A."/>
            <person name="Sanchez-Garcia M."/>
            <person name="Andreopoulos B."/>
            <person name="Barry K.W."/>
            <person name="Bonito G."/>
            <person name="Buee M."/>
            <person name="Carver A."/>
            <person name="Chen C."/>
            <person name="Cichocki N."/>
            <person name="Clum A."/>
            <person name="Culley D."/>
            <person name="Crous P.W."/>
            <person name="Fauchery L."/>
            <person name="Girlanda M."/>
            <person name="Hayes R."/>
            <person name="Keri Z."/>
            <person name="Labutti K."/>
            <person name="Lipzen A."/>
            <person name="Lombard V."/>
            <person name="Magnuson J."/>
            <person name="Maillard F."/>
            <person name="Morin E."/>
            <person name="Murat C."/>
            <person name="Nolan M."/>
            <person name="Ohm R."/>
            <person name="Pangilinan J."/>
            <person name="Pereira M."/>
            <person name="Perotto S."/>
            <person name="Peter M."/>
            <person name="Riley R."/>
            <person name="Sitrit Y."/>
            <person name="Stielow B."/>
            <person name="Szollosi G."/>
            <person name="Zifcakova L."/>
            <person name="Stursova M."/>
            <person name="Spatafora J.W."/>
            <person name="Tedersoo L."/>
            <person name="Vaario L.-M."/>
            <person name="Yamada A."/>
            <person name="Yan M."/>
            <person name="Wang P."/>
            <person name="Xu J."/>
            <person name="Bruns T."/>
            <person name="Baldrian P."/>
            <person name="Vilgalys R."/>
            <person name="Henrissat B."/>
            <person name="Grigoriev I.V."/>
            <person name="Hibbett D."/>
            <person name="Nagy L.G."/>
            <person name="Martin F.M."/>
        </authorList>
    </citation>
    <scope>NUCLEOTIDE SEQUENCE</scope>
    <source>
        <strain evidence="2">UH-Tt-Lm1</strain>
    </source>
</reference>
<accession>A0A9P6HSA1</accession>
<dbReference type="AlphaFoldDB" id="A0A9P6HSA1"/>
<reference evidence="2" key="1">
    <citation type="journal article" date="2020" name="Nat. Commun.">
        <title>Large-scale genome sequencing of mycorrhizal fungi provides insights into the early evolution of symbiotic traits.</title>
        <authorList>
            <person name="Miyauchi S."/>
            <person name="Kiss E."/>
            <person name="Kuo A."/>
            <person name="Drula E."/>
            <person name="Kohler A."/>
            <person name="Sanchez-Garcia M."/>
            <person name="Morin E."/>
            <person name="Andreopoulos B."/>
            <person name="Barry K.W."/>
            <person name="Bonito G."/>
            <person name="Buee M."/>
            <person name="Carver A."/>
            <person name="Chen C."/>
            <person name="Cichocki N."/>
            <person name="Clum A."/>
            <person name="Culley D."/>
            <person name="Crous P.W."/>
            <person name="Fauchery L."/>
            <person name="Girlanda M."/>
            <person name="Hayes R.D."/>
            <person name="Keri Z."/>
            <person name="LaButti K."/>
            <person name="Lipzen A."/>
            <person name="Lombard V."/>
            <person name="Magnuson J."/>
            <person name="Maillard F."/>
            <person name="Murat C."/>
            <person name="Nolan M."/>
            <person name="Ohm R.A."/>
            <person name="Pangilinan J."/>
            <person name="Pereira M.F."/>
            <person name="Perotto S."/>
            <person name="Peter M."/>
            <person name="Pfister S."/>
            <person name="Riley R."/>
            <person name="Sitrit Y."/>
            <person name="Stielow J.B."/>
            <person name="Szollosi G."/>
            <person name="Zifcakova L."/>
            <person name="Stursova M."/>
            <person name="Spatafora J.W."/>
            <person name="Tedersoo L."/>
            <person name="Vaario L.M."/>
            <person name="Yamada A."/>
            <person name="Yan M."/>
            <person name="Wang P."/>
            <person name="Xu J."/>
            <person name="Bruns T."/>
            <person name="Baldrian P."/>
            <person name="Vilgalys R."/>
            <person name="Dunand C."/>
            <person name="Henrissat B."/>
            <person name="Grigoriev I.V."/>
            <person name="Hibbett D."/>
            <person name="Nagy L.G."/>
            <person name="Martin F.M."/>
        </authorList>
    </citation>
    <scope>NUCLEOTIDE SEQUENCE</scope>
    <source>
        <strain evidence="2">UH-Tt-Lm1</strain>
    </source>
</reference>
<evidence type="ECO:0000313" key="3">
    <source>
        <dbReference type="Proteomes" id="UP000736335"/>
    </source>
</evidence>
<dbReference type="EMBL" id="WIUZ02000001">
    <property type="protein sequence ID" value="KAF9793480.1"/>
    <property type="molecule type" value="Genomic_DNA"/>
</dbReference>
<organism evidence="2 3">
    <name type="scientific">Thelephora terrestris</name>
    <dbReference type="NCBI Taxonomy" id="56493"/>
    <lineage>
        <taxon>Eukaryota</taxon>
        <taxon>Fungi</taxon>
        <taxon>Dikarya</taxon>
        <taxon>Basidiomycota</taxon>
        <taxon>Agaricomycotina</taxon>
        <taxon>Agaricomycetes</taxon>
        <taxon>Thelephorales</taxon>
        <taxon>Thelephoraceae</taxon>
        <taxon>Thelephora</taxon>
    </lineage>
</organism>
<gene>
    <name evidence="2" type="ORF">BJ322DRAFT_1034918</name>
</gene>
<feature type="domain" description="DUF6593" evidence="1">
    <location>
        <begin position="10"/>
        <end position="111"/>
    </location>
</feature>
<dbReference type="OrthoDB" id="3360976at2759"/>
<evidence type="ECO:0000259" key="1">
    <source>
        <dbReference type="Pfam" id="PF20236"/>
    </source>
</evidence>
<dbReference type="Pfam" id="PF20236">
    <property type="entry name" value="DUF6593"/>
    <property type="match status" value="1"/>
</dbReference>